<evidence type="ECO:0000259" key="1">
    <source>
        <dbReference type="PROSITE" id="PS51186"/>
    </source>
</evidence>
<dbReference type="EMBL" id="QGDI01000007">
    <property type="protein sequence ID" value="PWJ12271.1"/>
    <property type="molecule type" value="Genomic_DNA"/>
</dbReference>
<accession>A0A315XXN4</accession>
<sequence>MVLREFMESDAEYITCWIGCEREFRMWCADRYENYPVSPQDIIDNYIACSENGDFFPMTAVDESDVPVGHLILRYTDAERTVVRFGFVIVDRSHRGRGLGRKMLELAKGYAREKLCAKKLSIGVFDENSSAKGCYKAVGFNECGSSESFSVLGETWNCIEMELPL</sequence>
<dbReference type="AlphaFoldDB" id="A0A315XXN4"/>
<dbReference type="OrthoDB" id="9795206at2"/>
<dbReference type="Gene3D" id="3.40.630.30">
    <property type="match status" value="1"/>
</dbReference>
<dbReference type="PANTHER" id="PTHR43415:SF5">
    <property type="entry name" value="ACETYLTRANSFERASE"/>
    <property type="match status" value="1"/>
</dbReference>
<organism evidence="2 3">
    <name type="scientific">Ruminococcus flavefaciens</name>
    <dbReference type="NCBI Taxonomy" id="1265"/>
    <lineage>
        <taxon>Bacteria</taxon>
        <taxon>Bacillati</taxon>
        <taxon>Bacillota</taxon>
        <taxon>Clostridia</taxon>
        <taxon>Eubacteriales</taxon>
        <taxon>Oscillospiraceae</taxon>
        <taxon>Ruminococcus</taxon>
    </lineage>
</organism>
<dbReference type="PANTHER" id="PTHR43415">
    <property type="entry name" value="SPERMIDINE N(1)-ACETYLTRANSFERASE"/>
    <property type="match status" value="1"/>
</dbReference>
<feature type="domain" description="N-acetyltransferase" evidence="1">
    <location>
        <begin position="1"/>
        <end position="165"/>
    </location>
</feature>
<dbReference type="Pfam" id="PF00583">
    <property type="entry name" value="Acetyltransf_1"/>
    <property type="match status" value="1"/>
</dbReference>
<dbReference type="CDD" id="cd04301">
    <property type="entry name" value="NAT_SF"/>
    <property type="match status" value="1"/>
</dbReference>
<dbReference type="InterPro" id="IPR000182">
    <property type="entry name" value="GNAT_dom"/>
</dbReference>
<proteinExistence type="predicted"/>
<reference evidence="2 3" key="1">
    <citation type="submission" date="2018-05" db="EMBL/GenBank/DDBJ databases">
        <title>The Hungate 1000. A catalogue of reference genomes from the rumen microbiome.</title>
        <authorList>
            <person name="Kelly W."/>
        </authorList>
    </citation>
    <scope>NUCLEOTIDE SEQUENCE [LARGE SCALE GENOMIC DNA]</scope>
    <source>
        <strain evidence="2 3">SAb67</strain>
    </source>
</reference>
<gene>
    <name evidence="2" type="ORF">IE37_01962</name>
</gene>
<dbReference type="InterPro" id="IPR016181">
    <property type="entry name" value="Acyl_CoA_acyltransferase"/>
</dbReference>
<dbReference type="Proteomes" id="UP000245720">
    <property type="component" value="Unassembled WGS sequence"/>
</dbReference>
<dbReference type="GO" id="GO:0016747">
    <property type="term" value="F:acyltransferase activity, transferring groups other than amino-acyl groups"/>
    <property type="evidence" value="ECO:0007669"/>
    <property type="project" value="InterPro"/>
</dbReference>
<evidence type="ECO:0000313" key="3">
    <source>
        <dbReference type="Proteomes" id="UP000245720"/>
    </source>
</evidence>
<keyword evidence="2" id="KW-0808">Transferase</keyword>
<name>A0A315XXN4_RUMFL</name>
<dbReference type="PROSITE" id="PS51186">
    <property type="entry name" value="GNAT"/>
    <property type="match status" value="1"/>
</dbReference>
<evidence type="ECO:0000313" key="2">
    <source>
        <dbReference type="EMBL" id="PWJ12271.1"/>
    </source>
</evidence>
<protein>
    <submittedName>
        <fullName evidence="2">RimJ/RimL family protein N-acetyltransferase</fullName>
    </submittedName>
</protein>
<dbReference type="SUPFAM" id="SSF55729">
    <property type="entry name" value="Acyl-CoA N-acyltransferases (Nat)"/>
    <property type="match status" value="1"/>
</dbReference>
<dbReference type="RefSeq" id="WP_109726728.1">
    <property type="nucleotide sequence ID" value="NZ_QGDI01000007.1"/>
</dbReference>
<comment type="caution">
    <text evidence="2">The sequence shown here is derived from an EMBL/GenBank/DDBJ whole genome shotgun (WGS) entry which is preliminary data.</text>
</comment>